<dbReference type="PRINTS" id="PR00364">
    <property type="entry name" value="DISEASERSIST"/>
</dbReference>
<dbReference type="Pfam" id="PF05729">
    <property type="entry name" value="NACHT"/>
    <property type="match status" value="1"/>
</dbReference>
<dbReference type="InterPro" id="IPR011990">
    <property type="entry name" value="TPR-like_helical_dom_sf"/>
</dbReference>
<dbReference type="Proteomes" id="UP000060487">
    <property type="component" value="Unassembled WGS sequence"/>
</dbReference>
<dbReference type="SUPFAM" id="SSF56300">
    <property type="entry name" value="Metallo-dependent phosphatases"/>
    <property type="match status" value="1"/>
</dbReference>
<dbReference type="Pfam" id="PF00149">
    <property type="entry name" value="Metallophos"/>
    <property type="match status" value="1"/>
</dbReference>
<evidence type="ECO:0000259" key="2">
    <source>
        <dbReference type="Pfam" id="PF05729"/>
    </source>
</evidence>
<dbReference type="InterPro" id="IPR027417">
    <property type="entry name" value="P-loop_NTPase"/>
</dbReference>
<dbReference type="CDD" id="cd00838">
    <property type="entry name" value="MPP_superfamily"/>
    <property type="match status" value="1"/>
</dbReference>
<name>A0ABR5SFS8_9BACT</name>
<accession>A0ABR5SFS8</accession>
<feature type="domain" description="Calcineurin-like phosphoesterase" evidence="1">
    <location>
        <begin position="9"/>
        <end position="264"/>
    </location>
</feature>
<dbReference type="Gene3D" id="3.40.50.300">
    <property type="entry name" value="P-loop containing nucleotide triphosphate hydrolases"/>
    <property type="match status" value="1"/>
</dbReference>
<organism evidence="3 4">
    <name type="scientific">Candidatus Magnetominusculus xianensis</name>
    <dbReference type="NCBI Taxonomy" id="1748249"/>
    <lineage>
        <taxon>Bacteria</taxon>
        <taxon>Pseudomonadati</taxon>
        <taxon>Nitrospirota</taxon>
        <taxon>Nitrospiria</taxon>
        <taxon>Nitrospirales</taxon>
        <taxon>Nitrospiraceae</taxon>
        <taxon>Candidatus Magnetominusculus</taxon>
    </lineage>
</organism>
<sequence length="918" mass="103822">MASTELNWLHLSDLHWGDASSMFLWSQVEDEFYTDLEKVHEMAGPFDVVIFSGDLTNRGTKEEFDALIIHLQDLFKRLKELGSENVKFLCVPGNHDLVRHDCDEADTLASWFSNEKIRKRFFNEPKSRTRLYINERFENYKNFLTSCDLPFPDDINYGVIPGDFSAVIKKGECRFGLIGLNSAFLHLSDDANKYNIAVDVNQFNGVCADQSTQRWCNENTINMLVTHHPPEWLADGSTEVHKFFKSDIAPSGRFHAHLYGHVHETKSTIISVGGGKYRREFQGISLFGLEKINGETKRIHGYSAGKVIIKDGQGRIRWWPRIRNKKDDESYVIERDITFHLKEDGGYFESDIFDVKKCISDTPPPKSTNTCSKYSAVTEVIGRETVIAGVITLLKDTNRRLITLLGPPGIGKTTIASVIASVFKDKVNPDFKDGVYCCSCQGIEAKDSLTATISSVVTNNPDTNENILFAWLENKECLLILDNFEDTLADRANVESFIEKLLEQASGVKLLITSRESINLAGIEKVVSVETLTREYSERLISKLADDLTFTVYLKTGDLNALLVELGDVPLAIVLAASNLVLGVDYLTKELQKQNIDVLTKCGIKIEDTTKDKCVAKSFLLSYSKIKDNNERLLFHICSLFPTGLTEADAQEILPALKPKNYASLISKSLISCPYKGTYTMLALMQTYAYGMFKKMSAKSKKYKVIVARWIDLCVRKSIEYYKTPRGKGTRAINELIKEFPDMFRVLDYLILRSEKDSFWEILFNLVDFSRFAGITKEVMTFLEKARQIAETAGDITNQARCIRSIGDINFRESRNKEAMESYNKALPLYKQVGDILGEANCIKGLGLCVIKDNQTDMGIEEVFKAIKLYAQINDKHSTGEAYTELAHVLEEIEGFQEKAIEYKKTGEEILNSIERAM</sequence>
<dbReference type="Gene3D" id="1.25.40.10">
    <property type="entry name" value="Tetratricopeptide repeat domain"/>
    <property type="match status" value="1"/>
</dbReference>
<proteinExistence type="predicted"/>
<evidence type="ECO:0008006" key="5">
    <source>
        <dbReference type="Google" id="ProtNLM"/>
    </source>
</evidence>
<feature type="domain" description="NACHT" evidence="2">
    <location>
        <begin position="400"/>
        <end position="534"/>
    </location>
</feature>
<dbReference type="InterPro" id="IPR004843">
    <property type="entry name" value="Calcineurin-like_PHP"/>
</dbReference>
<dbReference type="PANTHER" id="PTHR47691">
    <property type="entry name" value="REGULATOR-RELATED"/>
    <property type="match status" value="1"/>
</dbReference>
<dbReference type="InterPro" id="IPR007111">
    <property type="entry name" value="NACHT_NTPase"/>
</dbReference>
<comment type="caution">
    <text evidence="3">The sequence shown here is derived from an EMBL/GenBank/DDBJ whole genome shotgun (WGS) entry which is preliminary data.</text>
</comment>
<dbReference type="RefSeq" id="WP_085052655.1">
    <property type="nucleotide sequence ID" value="NZ_LNQR01000070.1"/>
</dbReference>
<dbReference type="SUPFAM" id="SSF48452">
    <property type="entry name" value="TPR-like"/>
    <property type="match status" value="1"/>
</dbReference>
<dbReference type="SUPFAM" id="SSF52540">
    <property type="entry name" value="P-loop containing nucleoside triphosphate hydrolases"/>
    <property type="match status" value="1"/>
</dbReference>
<gene>
    <name evidence="3" type="ORF">ASN18_2051</name>
</gene>
<evidence type="ECO:0000313" key="3">
    <source>
        <dbReference type="EMBL" id="KWT84123.1"/>
    </source>
</evidence>
<reference evidence="3 4" key="1">
    <citation type="submission" date="2015-11" db="EMBL/GenBank/DDBJ databases">
        <authorList>
            <person name="Lin W."/>
        </authorList>
    </citation>
    <scope>NUCLEOTIDE SEQUENCE [LARGE SCALE GENOMIC DNA]</scope>
    <source>
        <strain evidence="3 4">HCH-1</strain>
    </source>
</reference>
<dbReference type="EMBL" id="LNQR01000070">
    <property type="protein sequence ID" value="KWT84123.1"/>
    <property type="molecule type" value="Genomic_DNA"/>
</dbReference>
<evidence type="ECO:0000313" key="4">
    <source>
        <dbReference type="Proteomes" id="UP000060487"/>
    </source>
</evidence>
<keyword evidence="4" id="KW-1185">Reference proteome</keyword>
<dbReference type="PANTHER" id="PTHR47691:SF3">
    <property type="entry name" value="HTH-TYPE TRANSCRIPTIONAL REGULATOR RV0890C-RELATED"/>
    <property type="match status" value="1"/>
</dbReference>
<dbReference type="Gene3D" id="3.60.21.10">
    <property type="match status" value="1"/>
</dbReference>
<dbReference type="InterPro" id="IPR029052">
    <property type="entry name" value="Metallo-depent_PP-like"/>
</dbReference>
<evidence type="ECO:0000259" key="1">
    <source>
        <dbReference type="Pfam" id="PF00149"/>
    </source>
</evidence>
<protein>
    <recommendedName>
        <fullName evidence="5">Calcineurin-like phosphoesterase domain-containing protein</fullName>
    </recommendedName>
</protein>